<organism evidence="4 5">
    <name type="scientific">Hwangdonia lutea</name>
    <dbReference type="NCBI Taxonomy" id="3075823"/>
    <lineage>
        <taxon>Bacteria</taxon>
        <taxon>Pseudomonadati</taxon>
        <taxon>Bacteroidota</taxon>
        <taxon>Flavobacteriia</taxon>
        <taxon>Flavobacteriales</taxon>
        <taxon>Flavobacteriaceae</taxon>
        <taxon>Hwangdonia</taxon>
    </lineage>
</organism>
<dbReference type="Proteomes" id="UP001302486">
    <property type="component" value="Chromosome"/>
</dbReference>
<dbReference type="KEGG" id="hws:RNZ46_09165"/>
<accession>A0AA97HPS8</accession>
<keyword evidence="5" id="KW-1185">Reference proteome</keyword>
<feature type="chain" id="PRO_5041646265" evidence="2">
    <location>
        <begin position="22"/>
        <end position="922"/>
    </location>
</feature>
<dbReference type="EMBL" id="CP136521">
    <property type="protein sequence ID" value="WOD42165.1"/>
    <property type="molecule type" value="Genomic_DNA"/>
</dbReference>
<reference evidence="5" key="1">
    <citation type="submission" date="2024-06" db="EMBL/GenBank/DDBJ databases">
        <title>Hwangdonia haimaensis gen. nov., sp. nov., a member of the family Flavobacteriaceae isolated from the haima cold seep.</title>
        <authorList>
            <person name="Li J."/>
        </authorList>
    </citation>
    <scope>NUCLEOTIDE SEQUENCE [LARGE SCALE GENOMIC DNA]</scope>
    <source>
        <strain evidence="5">SCSIO 19198</strain>
    </source>
</reference>
<feature type="signal peptide" evidence="2">
    <location>
        <begin position="1"/>
        <end position="21"/>
    </location>
</feature>
<protein>
    <submittedName>
        <fullName evidence="4">T9SS type A sorting domain-containing protein</fullName>
    </submittedName>
</protein>
<dbReference type="RefSeq" id="WP_316981910.1">
    <property type="nucleotide sequence ID" value="NZ_CP136521.1"/>
</dbReference>
<dbReference type="AlphaFoldDB" id="A0AA97HPS8"/>
<sequence>MKKTLLITLSLLLMLAVVLIAKSNQTQEQTLVKIERKSINPTQQGKKKTLEERARYDEARNLYEYYRQVNPITGIISKADKNLELMNSKRSLLKKDIKSAKIPETTYSSRGPSNLGGRTRAVVVDRSDATGNTLIAGGVSGGVFRTTNGGTSWTKVSANDEIHNVTTIVQDPRSGFESTWYYGTGEGLGNSASKSGAFYFGQGIWQSTNGGLTWAQMPSTSSGSQEVFDNVFDIIFNLAVHPTTGELFAAVVGRIMRFDGFTWTTERDGSPSSTSDATDIAITSSGRVYAAFSGTHDASIEGVWTSSTGNSTTGIWSRINASDFTPTGRVVLALAPSNQDKLYTLFVNGTISDCDTTPAVEADLWMWDQSTTTYTNFSSKLPDEIGCSDGNDPFGVQGGYDLVVSVKPDDEDFVLIGGTNAYKIEDIVVDATFTRIGGYASAAGYASYSNHHADIHALVFSPFSSNVLFSGTDGGVHATADITAATVAWSSLNNNYQTYQFYHVSIDPDSGSDFVIGGAQDNGTTVGGTSIGASSTTSHIPLLSGDGVSVAIPNYAGCGISFFGGSQNGTLYRYCQNTSGYTEITPRMSTMPDVLYPSQFVTYYHVDPENTNAIYYASEGTLLRSTDGANVTQDTWTSLSDTNTAFGHADYFQAFSTTRGAYDAATSYLLMGGDEGHIYRLNDPQNAVNISTAIDITPPTATIGFPSIVTGLAIHPTNNDIVLATYSNYGTESIFLTTNATNATPTWTLVERNLSAHSIRSAAITEVAGQTLYFVGTARGLYSTSDPTTTDWAREAPTEIGYALVSSLSYRPSDNHLLVGTHGNGMFETVITDNPLNVKHVNNISNHMSLYPNPVENEINLKFAGNYGKVSNYMITNISGQSVLNGADLLSNKIDVTNLQTGIYFIKVKIGDKFGTKKFIKI</sequence>
<keyword evidence="1 2" id="KW-0732">Signal</keyword>
<evidence type="ECO:0000259" key="3">
    <source>
        <dbReference type="Pfam" id="PF18962"/>
    </source>
</evidence>
<dbReference type="Gene3D" id="2.130.10.10">
    <property type="entry name" value="YVTN repeat-like/Quinoprotein amine dehydrogenase"/>
    <property type="match status" value="2"/>
</dbReference>
<evidence type="ECO:0000313" key="5">
    <source>
        <dbReference type="Proteomes" id="UP001302486"/>
    </source>
</evidence>
<dbReference type="Pfam" id="PF18962">
    <property type="entry name" value="Por_Secre_tail"/>
    <property type="match status" value="1"/>
</dbReference>
<dbReference type="InterPro" id="IPR036278">
    <property type="entry name" value="Sialidase_sf"/>
</dbReference>
<evidence type="ECO:0000256" key="1">
    <source>
        <dbReference type="ARBA" id="ARBA00022729"/>
    </source>
</evidence>
<dbReference type="SUPFAM" id="SSF110296">
    <property type="entry name" value="Oligoxyloglucan reducing end-specific cellobiohydrolase"/>
    <property type="match status" value="1"/>
</dbReference>
<evidence type="ECO:0000313" key="4">
    <source>
        <dbReference type="EMBL" id="WOD42165.1"/>
    </source>
</evidence>
<name>A0AA97HPS8_9FLAO</name>
<dbReference type="SUPFAM" id="SSF50939">
    <property type="entry name" value="Sialidases"/>
    <property type="match status" value="1"/>
</dbReference>
<proteinExistence type="predicted"/>
<dbReference type="NCBIfam" id="TIGR04183">
    <property type="entry name" value="Por_Secre_tail"/>
    <property type="match status" value="1"/>
</dbReference>
<feature type="domain" description="Secretion system C-terminal sorting" evidence="3">
    <location>
        <begin position="850"/>
        <end position="920"/>
    </location>
</feature>
<evidence type="ECO:0000256" key="2">
    <source>
        <dbReference type="SAM" id="SignalP"/>
    </source>
</evidence>
<dbReference type="InterPro" id="IPR015943">
    <property type="entry name" value="WD40/YVTN_repeat-like_dom_sf"/>
</dbReference>
<gene>
    <name evidence="4" type="ORF">RNZ46_09165</name>
</gene>
<dbReference type="InterPro" id="IPR026444">
    <property type="entry name" value="Secre_tail"/>
</dbReference>